<evidence type="ECO:0000256" key="2">
    <source>
        <dbReference type="ARBA" id="ARBA00007965"/>
    </source>
</evidence>
<feature type="transmembrane region" description="Helical" evidence="8">
    <location>
        <begin position="198"/>
        <end position="219"/>
    </location>
</feature>
<keyword evidence="5 8" id="KW-1133">Transmembrane helix</keyword>
<reference evidence="9" key="1">
    <citation type="journal article" date="2013" name="Genetics">
        <title>The draft genome and transcriptome of Panagrellus redivivus are shaped by the harsh demands of a free-living lifestyle.</title>
        <authorList>
            <person name="Srinivasan J."/>
            <person name="Dillman A.R."/>
            <person name="Macchietto M.G."/>
            <person name="Heikkinen L."/>
            <person name="Lakso M."/>
            <person name="Fracchia K.M."/>
            <person name="Antoshechkin I."/>
            <person name="Mortazavi A."/>
            <person name="Wong G."/>
            <person name="Sternberg P.W."/>
        </authorList>
    </citation>
    <scope>NUCLEOTIDE SEQUENCE [LARGE SCALE GENOMIC DNA]</scope>
    <source>
        <strain evidence="9">MT8872</strain>
    </source>
</reference>
<dbReference type="GO" id="GO:0005886">
    <property type="term" value="C:plasma membrane"/>
    <property type="evidence" value="ECO:0007669"/>
    <property type="project" value="TreeGrafter"/>
</dbReference>
<organism evidence="9 10">
    <name type="scientific">Panagrellus redivivus</name>
    <name type="common">Microworm</name>
    <dbReference type="NCBI Taxonomy" id="6233"/>
    <lineage>
        <taxon>Eukaryota</taxon>
        <taxon>Metazoa</taxon>
        <taxon>Ecdysozoa</taxon>
        <taxon>Nematoda</taxon>
        <taxon>Chromadorea</taxon>
        <taxon>Rhabditida</taxon>
        <taxon>Tylenchina</taxon>
        <taxon>Panagrolaimomorpha</taxon>
        <taxon>Panagrolaimoidea</taxon>
        <taxon>Panagrolaimidae</taxon>
        <taxon>Panagrellus</taxon>
    </lineage>
</organism>
<evidence type="ECO:0000256" key="5">
    <source>
        <dbReference type="ARBA" id="ARBA00022989"/>
    </source>
</evidence>
<proteinExistence type="inferred from homology"/>
<sequence>MTTTAPPDSVKNNNANTQKEAVTSTVTSGVEIVNAPNSALTAVSATDTVINIVDAHEQNTAPRKPKQTPKRYDPSPTPRKFSKKSKSNESQQPSTTNTTRTSAEPTSTNPPSKEASGAAVSSETPKATSAEPPELKTAKELAVKETVKPPEDKYNVVLAIMVLHGLGTLIAWNVFMTISPLYFQNHKLGADKMTGVKPWYIANFINFICLCGQIPNLVINGISLFIEKGSMFWRVVGSLIIVFVFCLMTVILIFVDTSTWKFGFFMLTMVKVVILNTANGFYQNTVFGLVGNFPTKYINAVMVGNNCSGVTVTLICILVTQFISDPAITATVYFCFALIGIIACIVSFIYLQRNKFYLHYKELAEQNRQGYKFKDYLKIFKVYWPQLLNVATTFTISFFLFPSVLINIKLYPAQRAEDHDTFISVKQYSNVVVFLSFCVFCLIGNTTANFIHFPKPKLLSVLVFLRLLFIPFFYVCNYAPDDYRSWEPLIKNEWIANVMMMFCAYSHGHVSALAMMYAPLGAPADKQRIIGKMSSFCLIFGVVSGILLSFVAKYPVH</sequence>
<feature type="transmembrane region" description="Helical" evidence="8">
    <location>
        <begin position="458"/>
        <end position="474"/>
    </location>
</feature>
<feature type="transmembrane region" description="Helical" evidence="8">
    <location>
        <begin position="231"/>
        <end position="254"/>
    </location>
</feature>
<reference evidence="10" key="2">
    <citation type="submission" date="2020-10" db="UniProtKB">
        <authorList>
            <consortium name="WormBaseParasite"/>
        </authorList>
    </citation>
    <scope>IDENTIFICATION</scope>
</reference>
<feature type="transmembrane region" description="Helical" evidence="8">
    <location>
        <begin position="387"/>
        <end position="408"/>
    </location>
</feature>
<evidence type="ECO:0000256" key="8">
    <source>
        <dbReference type="SAM" id="Phobius"/>
    </source>
</evidence>
<dbReference type="Gene3D" id="1.20.1250.20">
    <property type="entry name" value="MFS general substrate transporter like domains"/>
    <property type="match status" value="1"/>
</dbReference>
<feature type="region of interest" description="Disordered" evidence="7">
    <location>
        <begin position="1"/>
        <end position="144"/>
    </location>
</feature>
<dbReference type="AlphaFoldDB" id="A0A7E4UME9"/>
<comment type="similarity">
    <text evidence="2">Belongs to the SLC29A/ENT transporter (TC 2.A.57) family.</text>
</comment>
<feature type="compositionally biased region" description="Basic and acidic residues" evidence="7">
    <location>
        <begin position="133"/>
        <end position="144"/>
    </location>
</feature>
<dbReference type="PANTHER" id="PTHR10332:SF80">
    <property type="entry name" value="EQUILIBRATIVE NUCLEOSIDE TRANSPORTER 2, ISOFORM A"/>
    <property type="match status" value="1"/>
</dbReference>
<accession>A0A7E4UME9</accession>
<keyword evidence="6 8" id="KW-0472">Membrane</keyword>
<feature type="transmembrane region" description="Helical" evidence="8">
    <location>
        <begin position="260"/>
        <end position="282"/>
    </location>
</feature>
<dbReference type="InterPro" id="IPR002259">
    <property type="entry name" value="Eqnu_transpt"/>
</dbReference>
<evidence type="ECO:0000313" key="9">
    <source>
        <dbReference type="Proteomes" id="UP000492821"/>
    </source>
</evidence>
<evidence type="ECO:0000256" key="3">
    <source>
        <dbReference type="ARBA" id="ARBA00022448"/>
    </source>
</evidence>
<feature type="transmembrane region" description="Helical" evidence="8">
    <location>
        <begin position="494"/>
        <end position="517"/>
    </location>
</feature>
<dbReference type="SUPFAM" id="SSF103473">
    <property type="entry name" value="MFS general substrate transporter"/>
    <property type="match status" value="1"/>
</dbReference>
<evidence type="ECO:0000313" key="10">
    <source>
        <dbReference type="WBParaSite" id="Pan_g10508.t1"/>
    </source>
</evidence>
<dbReference type="GO" id="GO:0005337">
    <property type="term" value="F:nucleoside transmembrane transporter activity"/>
    <property type="evidence" value="ECO:0007669"/>
    <property type="project" value="InterPro"/>
</dbReference>
<evidence type="ECO:0000256" key="1">
    <source>
        <dbReference type="ARBA" id="ARBA00004141"/>
    </source>
</evidence>
<name>A0A7E4UME9_PANRE</name>
<keyword evidence="3" id="KW-0813">Transport</keyword>
<protein>
    <submittedName>
        <fullName evidence="10">Nucleoside transporter</fullName>
    </submittedName>
</protein>
<evidence type="ECO:0000256" key="7">
    <source>
        <dbReference type="SAM" id="MobiDB-lite"/>
    </source>
</evidence>
<feature type="compositionally biased region" description="Polar residues" evidence="7">
    <location>
        <begin position="35"/>
        <end position="49"/>
    </location>
</feature>
<feature type="transmembrane region" description="Helical" evidence="8">
    <location>
        <begin position="428"/>
        <end position="451"/>
    </location>
</feature>
<evidence type="ECO:0000256" key="6">
    <source>
        <dbReference type="ARBA" id="ARBA00023136"/>
    </source>
</evidence>
<feature type="transmembrane region" description="Helical" evidence="8">
    <location>
        <begin position="303"/>
        <end position="324"/>
    </location>
</feature>
<keyword evidence="9" id="KW-1185">Reference proteome</keyword>
<dbReference type="Pfam" id="PF01733">
    <property type="entry name" value="Nucleoside_tran"/>
    <property type="match status" value="1"/>
</dbReference>
<feature type="transmembrane region" description="Helical" evidence="8">
    <location>
        <begin position="330"/>
        <end position="351"/>
    </location>
</feature>
<dbReference type="InterPro" id="IPR036259">
    <property type="entry name" value="MFS_trans_sf"/>
</dbReference>
<feature type="compositionally biased region" description="Polar residues" evidence="7">
    <location>
        <begin position="1"/>
        <end position="28"/>
    </location>
</feature>
<dbReference type="WBParaSite" id="Pan_g10508.t1">
    <property type="protein sequence ID" value="Pan_g10508.t1"/>
    <property type="gene ID" value="Pan_g10508"/>
</dbReference>
<dbReference type="PANTHER" id="PTHR10332">
    <property type="entry name" value="EQUILIBRATIVE NUCLEOSIDE TRANSPORTER"/>
    <property type="match status" value="1"/>
</dbReference>
<keyword evidence="4 8" id="KW-0812">Transmembrane</keyword>
<evidence type="ECO:0000256" key="4">
    <source>
        <dbReference type="ARBA" id="ARBA00022692"/>
    </source>
</evidence>
<comment type="subcellular location">
    <subcellularLocation>
        <location evidence="1">Membrane</location>
        <topology evidence="1">Multi-pass membrane protein</topology>
    </subcellularLocation>
</comment>
<feature type="transmembrane region" description="Helical" evidence="8">
    <location>
        <begin position="529"/>
        <end position="552"/>
    </location>
</feature>
<dbReference type="PRINTS" id="PR01130">
    <property type="entry name" value="DERENTRNSPRT"/>
</dbReference>
<feature type="transmembrane region" description="Helical" evidence="8">
    <location>
        <begin position="154"/>
        <end position="178"/>
    </location>
</feature>
<dbReference type="Proteomes" id="UP000492821">
    <property type="component" value="Unassembled WGS sequence"/>
</dbReference>
<feature type="compositionally biased region" description="Polar residues" evidence="7">
    <location>
        <begin position="88"/>
        <end position="111"/>
    </location>
</feature>